<feature type="compositionally biased region" description="Basic residues" evidence="1">
    <location>
        <begin position="38"/>
        <end position="63"/>
    </location>
</feature>
<protein>
    <submittedName>
        <fullName evidence="2">Uncharacterized protein</fullName>
    </submittedName>
</protein>
<feature type="compositionally biased region" description="Polar residues" evidence="1">
    <location>
        <begin position="125"/>
        <end position="173"/>
    </location>
</feature>
<reference evidence="2" key="2">
    <citation type="submission" date="2020-11" db="EMBL/GenBank/DDBJ databases">
        <authorList>
            <consortium name="DOE Joint Genome Institute"/>
            <person name="Kuo A."/>
            <person name="Miyauchi S."/>
            <person name="Kiss E."/>
            <person name="Drula E."/>
            <person name="Kohler A."/>
            <person name="Sanchez-Garcia M."/>
            <person name="Andreopoulos B."/>
            <person name="Barry K.W."/>
            <person name="Bonito G."/>
            <person name="Buee M."/>
            <person name="Carver A."/>
            <person name="Chen C."/>
            <person name="Cichocki N."/>
            <person name="Clum A."/>
            <person name="Culley D."/>
            <person name="Crous P.W."/>
            <person name="Fauchery L."/>
            <person name="Girlanda M."/>
            <person name="Hayes R."/>
            <person name="Keri Z."/>
            <person name="Labutti K."/>
            <person name="Lipzen A."/>
            <person name="Lombard V."/>
            <person name="Magnuson J."/>
            <person name="Maillard F."/>
            <person name="Morin E."/>
            <person name="Murat C."/>
            <person name="Nolan M."/>
            <person name="Ohm R."/>
            <person name="Pangilinan J."/>
            <person name="Pereira M."/>
            <person name="Perotto S."/>
            <person name="Peter M."/>
            <person name="Riley R."/>
            <person name="Sitrit Y."/>
            <person name="Stielow B."/>
            <person name="Szollosi G."/>
            <person name="Zifcakova L."/>
            <person name="Stursova M."/>
            <person name="Spatafora J.W."/>
            <person name="Tedersoo L."/>
            <person name="Vaario L.-M."/>
            <person name="Yamada A."/>
            <person name="Yan M."/>
            <person name="Wang P."/>
            <person name="Xu J."/>
            <person name="Bruns T."/>
            <person name="Baldrian P."/>
            <person name="Vilgalys R."/>
            <person name="Henrissat B."/>
            <person name="Grigoriev I.V."/>
            <person name="Hibbett D."/>
            <person name="Nagy L.G."/>
            <person name="Martin F.M."/>
        </authorList>
    </citation>
    <scope>NUCLEOTIDE SEQUENCE</scope>
    <source>
        <strain evidence="2">UH-Tt-Lm1</strain>
    </source>
</reference>
<feature type="region of interest" description="Disordered" evidence="1">
    <location>
        <begin position="105"/>
        <end position="229"/>
    </location>
</feature>
<feature type="compositionally biased region" description="Low complexity" evidence="1">
    <location>
        <begin position="1"/>
        <end position="15"/>
    </location>
</feature>
<organism evidence="2 3">
    <name type="scientific">Thelephora terrestris</name>
    <dbReference type="NCBI Taxonomy" id="56493"/>
    <lineage>
        <taxon>Eukaryota</taxon>
        <taxon>Fungi</taxon>
        <taxon>Dikarya</taxon>
        <taxon>Basidiomycota</taxon>
        <taxon>Agaricomycotina</taxon>
        <taxon>Agaricomycetes</taxon>
        <taxon>Thelephorales</taxon>
        <taxon>Thelephoraceae</taxon>
        <taxon>Thelephora</taxon>
    </lineage>
</organism>
<feature type="compositionally biased region" description="Pro residues" evidence="1">
    <location>
        <begin position="111"/>
        <end position="120"/>
    </location>
</feature>
<dbReference type="Proteomes" id="UP000736335">
    <property type="component" value="Unassembled WGS sequence"/>
</dbReference>
<gene>
    <name evidence="2" type="ORF">BJ322DRAFT_1036181</name>
</gene>
<dbReference type="OrthoDB" id="2685034at2759"/>
<accession>A0A9P6LAR4</accession>
<name>A0A9P6LAR4_9AGAM</name>
<reference evidence="2" key="1">
    <citation type="journal article" date="2020" name="Nat. Commun.">
        <title>Large-scale genome sequencing of mycorrhizal fungi provides insights into the early evolution of symbiotic traits.</title>
        <authorList>
            <person name="Miyauchi S."/>
            <person name="Kiss E."/>
            <person name="Kuo A."/>
            <person name="Drula E."/>
            <person name="Kohler A."/>
            <person name="Sanchez-Garcia M."/>
            <person name="Morin E."/>
            <person name="Andreopoulos B."/>
            <person name="Barry K.W."/>
            <person name="Bonito G."/>
            <person name="Buee M."/>
            <person name="Carver A."/>
            <person name="Chen C."/>
            <person name="Cichocki N."/>
            <person name="Clum A."/>
            <person name="Culley D."/>
            <person name="Crous P.W."/>
            <person name="Fauchery L."/>
            <person name="Girlanda M."/>
            <person name="Hayes R.D."/>
            <person name="Keri Z."/>
            <person name="LaButti K."/>
            <person name="Lipzen A."/>
            <person name="Lombard V."/>
            <person name="Magnuson J."/>
            <person name="Maillard F."/>
            <person name="Murat C."/>
            <person name="Nolan M."/>
            <person name="Ohm R.A."/>
            <person name="Pangilinan J."/>
            <person name="Pereira M.F."/>
            <person name="Perotto S."/>
            <person name="Peter M."/>
            <person name="Pfister S."/>
            <person name="Riley R."/>
            <person name="Sitrit Y."/>
            <person name="Stielow J.B."/>
            <person name="Szollosi G."/>
            <person name="Zifcakova L."/>
            <person name="Stursova M."/>
            <person name="Spatafora J.W."/>
            <person name="Tedersoo L."/>
            <person name="Vaario L.M."/>
            <person name="Yamada A."/>
            <person name="Yan M."/>
            <person name="Wang P."/>
            <person name="Xu J."/>
            <person name="Bruns T."/>
            <person name="Baldrian P."/>
            <person name="Vilgalys R."/>
            <person name="Dunand C."/>
            <person name="Henrissat B."/>
            <person name="Grigoriev I.V."/>
            <person name="Hibbett D."/>
            <person name="Nagy L.G."/>
            <person name="Martin F.M."/>
        </authorList>
    </citation>
    <scope>NUCLEOTIDE SEQUENCE</scope>
    <source>
        <strain evidence="2">UH-Tt-Lm1</strain>
    </source>
</reference>
<proteinExistence type="predicted"/>
<feature type="region of interest" description="Disordered" evidence="1">
    <location>
        <begin position="1"/>
        <end position="66"/>
    </location>
</feature>
<evidence type="ECO:0000256" key="1">
    <source>
        <dbReference type="SAM" id="MobiDB-lite"/>
    </source>
</evidence>
<keyword evidence="3" id="KW-1185">Reference proteome</keyword>
<comment type="caution">
    <text evidence="2">The sequence shown here is derived from an EMBL/GenBank/DDBJ whole genome shotgun (WGS) entry which is preliminary data.</text>
</comment>
<dbReference type="EMBL" id="WIUZ02000002">
    <property type="protein sequence ID" value="KAF9790401.1"/>
    <property type="molecule type" value="Genomic_DNA"/>
</dbReference>
<evidence type="ECO:0000313" key="3">
    <source>
        <dbReference type="Proteomes" id="UP000736335"/>
    </source>
</evidence>
<feature type="region of interest" description="Disordered" evidence="1">
    <location>
        <begin position="368"/>
        <end position="456"/>
    </location>
</feature>
<dbReference type="AlphaFoldDB" id="A0A9P6LAR4"/>
<evidence type="ECO:0000313" key="2">
    <source>
        <dbReference type="EMBL" id="KAF9790401.1"/>
    </source>
</evidence>
<sequence>MSATATTTLSDTLVVGRQPQQSDYNHVYGHPPPQPHPAHNHPNHANHSHPTHNHTPAHSRSHSLSHITPQQAQQVVGSLHYALPSQQTQQPQPSQDPRRTAIGLANQQQQPPVPPPPPPSQQTQHRPTSNDPGPSTQQVQQDLGTNGQPGSSGSSMTYHPSSSSDPAVITSPSRGPGKRKQSDAMLGDEKAGKKRRGSQYGQGHAQDHVSGGGAGEDLLGGAVDTPGAKHWSDEEKTKFFIWLLGSDEHWDQFGTKMNTCFRECAQALFNNRKTFTALKSCYHRNLDTFKQLATFEQFNGQFEAGMVDSTNQNERQTHFEKRLEAARATGCSIGNLSPRIVDSWIKNGWYDLFKSRFYADANRSMLAVSSGHGGSLEHEPPPPISEPGSSVQVPVTDLRSSEPPPHHDHHTDQLQPPPPSPPMRQVHHGVLESSPIPMAYHPTQLPQPPSTQPVNQLVVTGSSSMTGIEQTVAHLTGLTQTLIATYAHMVQSQSEDSRAKLEFMKRKDERQQEDSRLRREMEKRKEEREIVELEIAREREKFKQKTDLATELLSKPNVDAGVKEVAAEFLKKLFQY</sequence>